<comment type="catalytic activity">
    <reaction evidence="1">
        <text>ATP + protein L-histidine = ADP + protein N-phospho-L-histidine.</text>
        <dbReference type="EC" id="2.7.13.3"/>
    </reaction>
</comment>
<evidence type="ECO:0000256" key="7">
    <source>
        <dbReference type="ARBA" id="ARBA00022840"/>
    </source>
</evidence>
<accession>A0A347TM94</accession>
<dbReference type="EC" id="2.7.13.3" evidence="2"/>
<proteinExistence type="predicted"/>
<feature type="domain" description="Histidine kinase" evidence="10">
    <location>
        <begin position="298"/>
        <end position="523"/>
    </location>
</feature>
<evidence type="ECO:0000256" key="9">
    <source>
        <dbReference type="SAM" id="Phobius"/>
    </source>
</evidence>
<dbReference type="Gene3D" id="3.30.565.10">
    <property type="entry name" value="Histidine kinase-like ATPase, C-terminal domain"/>
    <property type="match status" value="1"/>
</dbReference>
<evidence type="ECO:0000256" key="1">
    <source>
        <dbReference type="ARBA" id="ARBA00000085"/>
    </source>
</evidence>
<dbReference type="SMART" id="SM00387">
    <property type="entry name" value="HATPase_c"/>
    <property type="match status" value="1"/>
</dbReference>
<name>A0A347TM94_9BACT</name>
<protein>
    <recommendedName>
        <fullName evidence="2">histidine kinase</fullName>
        <ecNumber evidence="2">2.7.13.3</ecNumber>
    </recommendedName>
</protein>
<evidence type="ECO:0000256" key="6">
    <source>
        <dbReference type="ARBA" id="ARBA00022777"/>
    </source>
</evidence>
<evidence type="ECO:0000259" key="10">
    <source>
        <dbReference type="PROSITE" id="PS50109"/>
    </source>
</evidence>
<keyword evidence="7" id="KW-0067">ATP-binding</keyword>
<dbReference type="InterPro" id="IPR004358">
    <property type="entry name" value="Sig_transdc_His_kin-like_C"/>
</dbReference>
<dbReference type="Gene3D" id="1.10.287.130">
    <property type="match status" value="1"/>
</dbReference>
<keyword evidence="13" id="KW-1185">Reference proteome</keyword>
<evidence type="ECO:0000313" key="12">
    <source>
        <dbReference type="EMBL" id="PHO15041.1"/>
    </source>
</evidence>
<keyword evidence="6 11" id="KW-0418">Kinase</keyword>
<dbReference type="InterPro" id="IPR036890">
    <property type="entry name" value="HATPase_C_sf"/>
</dbReference>
<dbReference type="EMBL" id="NXAO01000040">
    <property type="protein sequence ID" value="PHO15041.1"/>
    <property type="molecule type" value="Genomic_DNA"/>
</dbReference>
<dbReference type="PANTHER" id="PTHR43065">
    <property type="entry name" value="SENSOR HISTIDINE KINASE"/>
    <property type="match status" value="1"/>
</dbReference>
<feature type="transmembrane region" description="Helical" evidence="9">
    <location>
        <begin position="20"/>
        <end position="41"/>
    </location>
</feature>
<feature type="transmembrane region" description="Helical" evidence="9">
    <location>
        <begin position="213"/>
        <end position="237"/>
    </location>
</feature>
<keyword evidence="5" id="KW-0547">Nucleotide-binding</keyword>
<reference evidence="12" key="2">
    <citation type="submission" date="2017-09" db="EMBL/GenBank/DDBJ databases">
        <authorList>
            <person name="Perez-Cataluna A."/>
            <person name="Figueras M.J."/>
            <person name="Salas-Masso N."/>
        </authorList>
    </citation>
    <scope>NUCLEOTIDE SEQUENCE</scope>
    <source>
        <strain evidence="12">CECT 7727</strain>
    </source>
</reference>
<dbReference type="InterPro" id="IPR036097">
    <property type="entry name" value="HisK_dim/P_sf"/>
</dbReference>
<evidence type="ECO:0000256" key="3">
    <source>
        <dbReference type="ARBA" id="ARBA00022553"/>
    </source>
</evidence>
<dbReference type="Proteomes" id="UP000224740">
    <property type="component" value="Unassembled WGS sequence"/>
</dbReference>
<evidence type="ECO:0000256" key="4">
    <source>
        <dbReference type="ARBA" id="ARBA00022679"/>
    </source>
</evidence>
<keyword evidence="8" id="KW-0902">Two-component regulatory system</keyword>
<keyword evidence="9" id="KW-0812">Transmembrane</keyword>
<evidence type="ECO:0000256" key="5">
    <source>
        <dbReference type="ARBA" id="ARBA00022741"/>
    </source>
</evidence>
<evidence type="ECO:0000313" key="14">
    <source>
        <dbReference type="Proteomes" id="UP000264693"/>
    </source>
</evidence>
<keyword evidence="9" id="KW-1133">Transmembrane helix</keyword>
<evidence type="ECO:0000313" key="13">
    <source>
        <dbReference type="Proteomes" id="UP000224740"/>
    </source>
</evidence>
<dbReference type="InterPro" id="IPR005467">
    <property type="entry name" value="His_kinase_dom"/>
</dbReference>
<dbReference type="SUPFAM" id="SSF47384">
    <property type="entry name" value="Homodimeric domain of signal transducing histidine kinase"/>
    <property type="match status" value="1"/>
</dbReference>
<keyword evidence="9" id="KW-0472">Membrane</keyword>
<dbReference type="Proteomes" id="UP000264693">
    <property type="component" value="Chromosome"/>
</dbReference>
<dbReference type="SUPFAM" id="SSF55874">
    <property type="entry name" value="ATPase domain of HSP90 chaperone/DNA topoisomerase II/histidine kinase"/>
    <property type="match status" value="1"/>
</dbReference>
<evidence type="ECO:0000313" key="11">
    <source>
        <dbReference type="EMBL" id="AXX87722.1"/>
    </source>
</evidence>
<dbReference type="GO" id="GO:0005524">
    <property type="term" value="F:ATP binding"/>
    <property type="evidence" value="ECO:0007669"/>
    <property type="project" value="UniProtKB-KW"/>
</dbReference>
<reference evidence="11 14" key="3">
    <citation type="submission" date="2018-08" db="EMBL/GenBank/DDBJ databases">
        <title>Complete genome of the Arcobacter marinus type strain JCM 15502.</title>
        <authorList>
            <person name="Miller W.G."/>
            <person name="Yee E."/>
            <person name="Huynh S."/>
            <person name="Parker C.T."/>
        </authorList>
    </citation>
    <scope>NUCLEOTIDE SEQUENCE [LARGE SCALE GENOMIC DNA]</scope>
    <source>
        <strain evidence="11 14">JCM 15502</strain>
    </source>
</reference>
<reference evidence="13" key="1">
    <citation type="submission" date="2017-09" db="EMBL/GenBank/DDBJ databases">
        <title>Arcobacter canalis sp. nov., a new species isolated from a water canal contaminated with urban sewage.</title>
        <authorList>
            <person name="Perez-Cataluna A."/>
            <person name="Salas-Masso N."/>
            <person name="Figueras M.J."/>
        </authorList>
    </citation>
    <scope>NUCLEOTIDE SEQUENCE [LARGE SCALE GENOMIC DNA]</scope>
    <source>
        <strain evidence="13">CECT 7727</strain>
    </source>
</reference>
<sequence length="529" mass="61726">MFKKILSYFDNFNFSLKTNILIFIISGGMLSIVVLSLMSTFSIKYDFDKLYEQRTKPLIKLESIKDTYTVNIQDTLYDIENKNITYMQAKEVINLALQLIQTNWGEYKKAKDIKQPAIYIGDFIKKFLVTQHQYYKNETLHKSISKNIDKKMININARLHNLEIANHNKDLVKEFAKLHLEINAINIYITSLINYDLTLALNEKRDTEKVFEVIITVSMFSIVLIFLFSVILSVLLINHFKRLHKLLEAKVESKTKELVELNNSLEKRVVQEVKNNRKKDIIMFQQARLASLGEMLNNIAHQWRQPLGSITMIIQSFQTKMQLGKLTDSFIDDKVKDALFLAENMSNTLDDFKNFFSPDKTKKEFSIKECIEHSFELSKYALEKAGIKTYLTMKKDIKINSYYNELSHVFLNLINNSKDALYTNINKNDRIIKVIIKQYKDDVVINFIDNGGGIPQDIAPKIFEPYYTTKYKSAGTGIGLYMSKQIIEKHMYGSIYQKNIIHKITKDKNYNCSLFIIKIPILKEENDEK</sequence>
<dbReference type="EMBL" id="CP032101">
    <property type="protein sequence ID" value="AXX87722.1"/>
    <property type="molecule type" value="Genomic_DNA"/>
</dbReference>
<evidence type="ECO:0000256" key="2">
    <source>
        <dbReference type="ARBA" id="ARBA00012438"/>
    </source>
</evidence>
<dbReference type="PANTHER" id="PTHR43065:SF10">
    <property type="entry name" value="PEROXIDE STRESS-ACTIVATED HISTIDINE KINASE MAK3"/>
    <property type="match status" value="1"/>
</dbReference>
<dbReference type="PRINTS" id="PR00344">
    <property type="entry name" value="BCTRLSENSOR"/>
</dbReference>
<dbReference type="InterPro" id="IPR003594">
    <property type="entry name" value="HATPase_dom"/>
</dbReference>
<organism evidence="11 14">
    <name type="scientific">Malaciobacter marinus</name>
    <dbReference type="NCBI Taxonomy" id="505249"/>
    <lineage>
        <taxon>Bacteria</taxon>
        <taxon>Pseudomonadati</taxon>
        <taxon>Campylobacterota</taxon>
        <taxon>Epsilonproteobacteria</taxon>
        <taxon>Campylobacterales</taxon>
        <taxon>Arcobacteraceae</taxon>
        <taxon>Malaciobacter</taxon>
    </lineage>
</organism>
<dbReference type="CDD" id="cd00075">
    <property type="entry name" value="HATPase"/>
    <property type="match status" value="1"/>
</dbReference>
<evidence type="ECO:0000256" key="8">
    <source>
        <dbReference type="ARBA" id="ARBA00023012"/>
    </source>
</evidence>
<dbReference type="Pfam" id="PF02518">
    <property type="entry name" value="HATPase_c"/>
    <property type="match status" value="1"/>
</dbReference>
<dbReference type="KEGG" id="amar:AMRN_2000"/>
<dbReference type="RefSeq" id="WP_099311345.1">
    <property type="nucleotide sequence ID" value="NZ_CP032101.1"/>
</dbReference>
<gene>
    <name evidence="11" type="ORF">AMRN_2000</name>
    <name evidence="12" type="ORF">CPH92_08715</name>
</gene>
<keyword evidence="3" id="KW-0597">Phosphoprotein</keyword>
<dbReference type="AlphaFoldDB" id="A0A347TM94"/>
<dbReference type="GO" id="GO:0000155">
    <property type="term" value="F:phosphorelay sensor kinase activity"/>
    <property type="evidence" value="ECO:0007669"/>
    <property type="project" value="InterPro"/>
</dbReference>
<keyword evidence="4" id="KW-0808">Transferase</keyword>
<dbReference type="PROSITE" id="PS50109">
    <property type="entry name" value="HIS_KIN"/>
    <property type="match status" value="1"/>
</dbReference>